<keyword evidence="1" id="KW-0472">Membrane</keyword>
<sequence>MDVDIDGTIDLYDKYVTLPGPVENNGCPLSNNGNGVVSADETVMNGIEFDLNSDRIKPNNTPIFNSAISYINSNNGSYELIGATDTRGS</sequence>
<dbReference type="PROSITE" id="PS51123">
    <property type="entry name" value="OMPA_2"/>
    <property type="match status" value="1"/>
</dbReference>
<dbReference type="AlphaFoldDB" id="A0A1H6MHT7"/>
<dbReference type="STRING" id="420404.SAMN05421793_1803"/>
<dbReference type="SUPFAM" id="SSF103088">
    <property type="entry name" value="OmpA-like"/>
    <property type="match status" value="1"/>
</dbReference>
<evidence type="ECO:0000259" key="2">
    <source>
        <dbReference type="PROSITE" id="PS51123"/>
    </source>
</evidence>
<dbReference type="RefSeq" id="WP_221407039.1">
    <property type="nucleotide sequence ID" value="NZ_FNWX01000080.1"/>
</dbReference>
<keyword evidence="4" id="KW-1185">Reference proteome</keyword>
<protein>
    <submittedName>
        <fullName evidence="3">OmpA-OmpF porin, OOP family</fullName>
    </submittedName>
</protein>
<dbReference type="InterPro" id="IPR006665">
    <property type="entry name" value="OmpA-like"/>
</dbReference>
<dbReference type="Proteomes" id="UP000198555">
    <property type="component" value="Unassembled WGS sequence"/>
</dbReference>
<dbReference type="InterPro" id="IPR036737">
    <property type="entry name" value="OmpA-like_sf"/>
</dbReference>
<evidence type="ECO:0000256" key="1">
    <source>
        <dbReference type="PROSITE-ProRule" id="PRU00473"/>
    </source>
</evidence>
<dbReference type="EMBL" id="FNWX01000080">
    <property type="protein sequence ID" value="SEH97930.1"/>
    <property type="molecule type" value="Genomic_DNA"/>
</dbReference>
<gene>
    <name evidence="3" type="ORF">SAMN05421793_1803</name>
</gene>
<evidence type="ECO:0000313" key="4">
    <source>
        <dbReference type="Proteomes" id="UP000198555"/>
    </source>
</evidence>
<dbReference type="GO" id="GO:0016020">
    <property type="term" value="C:membrane"/>
    <property type="evidence" value="ECO:0007669"/>
    <property type="project" value="UniProtKB-UniRule"/>
</dbReference>
<feature type="domain" description="OmpA-like" evidence="2">
    <location>
        <begin position="36"/>
        <end position="89"/>
    </location>
</feature>
<organism evidence="3 4">
    <name type="scientific">Epilithonimonas hominis</name>
    <dbReference type="NCBI Taxonomy" id="420404"/>
    <lineage>
        <taxon>Bacteria</taxon>
        <taxon>Pseudomonadati</taxon>
        <taxon>Bacteroidota</taxon>
        <taxon>Flavobacteriia</taxon>
        <taxon>Flavobacteriales</taxon>
        <taxon>Weeksellaceae</taxon>
        <taxon>Chryseobacterium group</taxon>
        <taxon>Epilithonimonas</taxon>
    </lineage>
</organism>
<name>A0A1H6MHT7_9FLAO</name>
<accession>A0A1H6MHT7</accession>
<evidence type="ECO:0000313" key="3">
    <source>
        <dbReference type="EMBL" id="SEH97930.1"/>
    </source>
</evidence>
<reference evidence="4" key="1">
    <citation type="submission" date="2016-10" db="EMBL/GenBank/DDBJ databases">
        <authorList>
            <person name="Varghese N."/>
            <person name="Submissions S."/>
        </authorList>
    </citation>
    <scope>NUCLEOTIDE SEQUENCE [LARGE SCALE GENOMIC DNA]</scope>
    <source>
        <strain evidence="4">DSM 19326</strain>
    </source>
</reference>
<proteinExistence type="predicted"/>